<keyword evidence="3" id="KW-0489">Methyltransferase</keyword>
<dbReference type="InterPro" id="IPR041698">
    <property type="entry name" value="Methyltransf_25"/>
</dbReference>
<evidence type="ECO:0000256" key="1">
    <source>
        <dbReference type="ARBA" id="ARBA00022679"/>
    </source>
</evidence>
<dbReference type="EMBL" id="CP027062">
    <property type="protein sequence ID" value="AVI51423.1"/>
    <property type="molecule type" value="Genomic_DNA"/>
</dbReference>
<dbReference type="PANTHER" id="PTHR43861">
    <property type="entry name" value="TRANS-ACONITATE 2-METHYLTRANSFERASE-RELATED"/>
    <property type="match status" value="1"/>
</dbReference>
<keyword evidence="1 3" id="KW-0808">Transferase</keyword>
<dbReference type="Gene3D" id="2.20.130.10">
    <property type="entry name" value="CAC2371-like domains"/>
    <property type="match status" value="1"/>
</dbReference>
<dbReference type="OrthoDB" id="9789123at2"/>
<dbReference type="InterPro" id="IPR029063">
    <property type="entry name" value="SAM-dependent_MTases_sf"/>
</dbReference>
<name>A0A2S0HZ08_9FLAO</name>
<organism evidence="3 4">
    <name type="scientific">Pukyongia salina</name>
    <dbReference type="NCBI Taxonomy" id="2094025"/>
    <lineage>
        <taxon>Bacteria</taxon>
        <taxon>Pseudomonadati</taxon>
        <taxon>Bacteroidota</taxon>
        <taxon>Flavobacteriia</taxon>
        <taxon>Flavobacteriales</taxon>
        <taxon>Flavobacteriaceae</taxon>
        <taxon>Pukyongia</taxon>
    </lineage>
</organism>
<dbReference type="CDD" id="cd02440">
    <property type="entry name" value="AdoMet_MTases"/>
    <property type="match status" value="1"/>
</dbReference>
<protein>
    <submittedName>
        <fullName evidence="3">SAM-dependent methyltransferase</fullName>
    </submittedName>
</protein>
<dbReference type="Proteomes" id="UP000238442">
    <property type="component" value="Chromosome"/>
</dbReference>
<reference evidence="3 4" key="1">
    <citation type="submission" date="2018-02" db="EMBL/GenBank/DDBJ databases">
        <title>Genomic analysis of the strain RR4-38 isolated from a seawater recirculating aquaculture system.</title>
        <authorList>
            <person name="Kim Y.-S."/>
            <person name="Jang Y.H."/>
            <person name="Kim K.-H."/>
        </authorList>
    </citation>
    <scope>NUCLEOTIDE SEQUENCE [LARGE SCALE GENOMIC DNA]</scope>
    <source>
        <strain evidence="3 4">RR4-38</strain>
    </source>
</reference>
<sequence length="253" mass="29357">MDNFNLYAKYYDLLYTDKDYSDEASYIDALIKKFQDLETKSILDLGCGTGNHANLLSELGYTVDGVDIAPEMIERAKQKFSENNGLNFYLGDITKFNNEKQYDAVISLFHVLSYQNSNTDVLKSMQTAYNHLKPGGLFIFDYWYGPAVLTDLPQVRTKEIGNDEILVLRNATPKMHYNENIVDVNYAIEITDKVSHRTDRVNEKHSMRYFFKPELALFLEHFSFTKCKFYEWMTFTEPGSKSWNALTIAKKDI</sequence>
<dbReference type="SUPFAM" id="SSF53335">
    <property type="entry name" value="S-adenosyl-L-methionine-dependent methyltransferases"/>
    <property type="match status" value="1"/>
</dbReference>
<evidence type="ECO:0000313" key="4">
    <source>
        <dbReference type="Proteomes" id="UP000238442"/>
    </source>
</evidence>
<dbReference type="KEGG" id="aue:C5O00_09660"/>
<evidence type="ECO:0000313" key="3">
    <source>
        <dbReference type="EMBL" id="AVI51423.1"/>
    </source>
</evidence>
<dbReference type="GO" id="GO:0008168">
    <property type="term" value="F:methyltransferase activity"/>
    <property type="evidence" value="ECO:0007669"/>
    <property type="project" value="UniProtKB-KW"/>
</dbReference>
<dbReference type="GO" id="GO:0032259">
    <property type="term" value="P:methylation"/>
    <property type="evidence" value="ECO:0007669"/>
    <property type="project" value="UniProtKB-KW"/>
</dbReference>
<keyword evidence="4" id="KW-1185">Reference proteome</keyword>
<dbReference type="Gene3D" id="3.40.50.150">
    <property type="entry name" value="Vaccinia Virus protein VP39"/>
    <property type="match status" value="1"/>
</dbReference>
<dbReference type="AlphaFoldDB" id="A0A2S0HZ08"/>
<dbReference type="Pfam" id="PF13649">
    <property type="entry name" value="Methyltransf_25"/>
    <property type="match status" value="1"/>
</dbReference>
<dbReference type="RefSeq" id="WP_105216663.1">
    <property type="nucleotide sequence ID" value="NZ_CP027062.1"/>
</dbReference>
<accession>A0A2S0HZ08</accession>
<gene>
    <name evidence="3" type="ORF">C5O00_09660</name>
</gene>
<proteinExistence type="predicted"/>
<evidence type="ECO:0000259" key="2">
    <source>
        <dbReference type="Pfam" id="PF13649"/>
    </source>
</evidence>
<feature type="domain" description="Methyltransferase" evidence="2">
    <location>
        <begin position="42"/>
        <end position="136"/>
    </location>
</feature>